<evidence type="ECO:0000256" key="2">
    <source>
        <dbReference type="ARBA" id="ARBA00022898"/>
    </source>
</evidence>
<dbReference type="Gene3D" id="3.90.1150.10">
    <property type="entry name" value="Aspartate Aminotransferase, domain 1"/>
    <property type="match status" value="1"/>
</dbReference>
<evidence type="ECO:0000313" key="5">
    <source>
        <dbReference type="Proteomes" id="UP000279236"/>
    </source>
</evidence>
<dbReference type="SUPFAM" id="SSF53383">
    <property type="entry name" value="PLP-dependent transferases"/>
    <property type="match status" value="1"/>
</dbReference>
<dbReference type="InterPro" id="IPR011009">
    <property type="entry name" value="Kinase-like_dom_sf"/>
</dbReference>
<dbReference type="AlphaFoldDB" id="A0A427XDY0"/>
<evidence type="ECO:0000313" key="4">
    <source>
        <dbReference type="EMBL" id="RSH77065.1"/>
    </source>
</evidence>
<dbReference type="PROSITE" id="PS50206">
    <property type="entry name" value="RHODANESE_3"/>
    <property type="match status" value="1"/>
</dbReference>
<protein>
    <recommendedName>
        <fullName evidence="3">Rhodanese domain-containing protein</fullName>
    </recommendedName>
</protein>
<dbReference type="RefSeq" id="XP_028472212.1">
    <property type="nucleotide sequence ID" value="XM_028619343.1"/>
</dbReference>
<dbReference type="Gene3D" id="3.40.640.10">
    <property type="entry name" value="Type I PLP-dependent aspartate aminotransferase-like (Major domain)"/>
    <property type="match status" value="1"/>
</dbReference>
<dbReference type="SUPFAM" id="SSF56112">
    <property type="entry name" value="Protein kinase-like (PK-like)"/>
    <property type="match status" value="1"/>
</dbReference>
<dbReference type="Gene3D" id="3.90.1200.10">
    <property type="match status" value="1"/>
</dbReference>
<accession>A0A427XDY0</accession>
<dbReference type="PANTHER" id="PTHR45688">
    <property type="match status" value="1"/>
</dbReference>
<evidence type="ECO:0000259" key="3">
    <source>
        <dbReference type="PROSITE" id="PS50206"/>
    </source>
</evidence>
<keyword evidence="5" id="KW-1185">Reference proteome</keyword>
<dbReference type="GO" id="GO:0008483">
    <property type="term" value="F:transaminase activity"/>
    <property type="evidence" value="ECO:0007669"/>
    <property type="project" value="InterPro"/>
</dbReference>
<dbReference type="InterPro" id="IPR015422">
    <property type="entry name" value="PyrdxlP-dep_Trfase_small"/>
</dbReference>
<gene>
    <name evidence="4" type="ORF">EHS24_003691</name>
</gene>
<dbReference type="STRING" id="105984.A0A427XDY0"/>
<dbReference type="NCBIfam" id="NF004800">
    <property type="entry name" value="PRK06149.1"/>
    <property type="match status" value="1"/>
</dbReference>
<dbReference type="InterPro" id="IPR005814">
    <property type="entry name" value="Aminotrans_3"/>
</dbReference>
<dbReference type="PANTHER" id="PTHR45688:SF13">
    <property type="entry name" value="ALANINE--GLYOXYLATE AMINOTRANSFERASE 2-LIKE"/>
    <property type="match status" value="1"/>
</dbReference>
<dbReference type="GO" id="GO:0005739">
    <property type="term" value="C:mitochondrion"/>
    <property type="evidence" value="ECO:0007669"/>
    <property type="project" value="TreeGrafter"/>
</dbReference>
<organism evidence="4 5">
    <name type="scientific">Apiotrichum porosum</name>
    <dbReference type="NCBI Taxonomy" id="105984"/>
    <lineage>
        <taxon>Eukaryota</taxon>
        <taxon>Fungi</taxon>
        <taxon>Dikarya</taxon>
        <taxon>Basidiomycota</taxon>
        <taxon>Agaricomycotina</taxon>
        <taxon>Tremellomycetes</taxon>
        <taxon>Trichosporonales</taxon>
        <taxon>Trichosporonaceae</taxon>
        <taxon>Apiotrichum</taxon>
    </lineage>
</organism>
<dbReference type="InterPro" id="IPR049704">
    <property type="entry name" value="Aminotrans_3_PPA_site"/>
</dbReference>
<dbReference type="InterPro" id="IPR001763">
    <property type="entry name" value="Rhodanese-like_dom"/>
</dbReference>
<dbReference type="InterPro" id="IPR015424">
    <property type="entry name" value="PyrdxlP-dep_Trfase"/>
</dbReference>
<dbReference type="GeneID" id="39588234"/>
<dbReference type="EMBL" id="RSCE01000018">
    <property type="protein sequence ID" value="RSH77065.1"/>
    <property type="molecule type" value="Genomic_DNA"/>
</dbReference>
<name>A0A427XDY0_9TREE</name>
<dbReference type="Proteomes" id="UP000279236">
    <property type="component" value="Unassembled WGS sequence"/>
</dbReference>
<comment type="similarity">
    <text evidence="1">Belongs to the class-III pyridoxal-phosphate-dependent aminotransferase family.</text>
</comment>
<dbReference type="Pfam" id="PF00202">
    <property type="entry name" value="Aminotran_3"/>
    <property type="match status" value="1"/>
</dbReference>
<dbReference type="InterPro" id="IPR002575">
    <property type="entry name" value="Aminoglycoside_PTrfase"/>
</dbReference>
<dbReference type="CDD" id="cd00610">
    <property type="entry name" value="OAT_like"/>
    <property type="match status" value="1"/>
</dbReference>
<keyword evidence="2" id="KW-0663">Pyridoxal phosphate</keyword>
<evidence type="ECO:0000256" key="1">
    <source>
        <dbReference type="ARBA" id="ARBA00008954"/>
    </source>
</evidence>
<dbReference type="PROSITE" id="PS00600">
    <property type="entry name" value="AA_TRANSFER_CLASS_3"/>
    <property type="match status" value="1"/>
</dbReference>
<dbReference type="GO" id="GO:0030170">
    <property type="term" value="F:pyridoxal phosphate binding"/>
    <property type="evidence" value="ECO:0007669"/>
    <property type="project" value="InterPro"/>
</dbReference>
<dbReference type="InterPro" id="IPR015421">
    <property type="entry name" value="PyrdxlP-dep_Trfase_major"/>
</dbReference>
<proteinExistence type="inferred from homology"/>
<comment type="caution">
    <text evidence="4">The sequence shown here is derived from an EMBL/GenBank/DDBJ whole genome shotgun (WGS) entry which is preliminary data.</text>
</comment>
<reference evidence="4 5" key="1">
    <citation type="submission" date="2018-11" db="EMBL/GenBank/DDBJ databases">
        <title>Genome sequence of Apiotrichum porosum DSM 27194.</title>
        <authorList>
            <person name="Aliyu H."/>
            <person name="Gorte O."/>
            <person name="Ochsenreither K."/>
        </authorList>
    </citation>
    <scope>NUCLEOTIDE SEQUENCE [LARGE SCALE GENOMIC DNA]</scope>
    <source>
        <strain evidence="4 5">DSM 27194</strain>
    </source>
</reference>
<dbReference type="OrthoDB" id="10261433at2759"/>
<dbReference type="Pfam" id="PF01636">
    <property type="entry name" value="APH"/>
    <property type="match status" value="1"/>
</dbReference>
<sequence length="984" mass="106681">MFDPHAQVQLVRPAVTAEDAVRVAAQAYGLTGTVKELGSNQDRNYLLTPIHNSTESEIRGQRYLLKFDNDVFSEREIQIQNEALLRLAEHGVSVPTPVRDMAGEWISAVDVGTDGRRARARLLTFVEGTSLVDDGYLSPHIVAEMGRLAGQVVAELANLTDPALERDLQWDMRNAMAVVNAYNPEVSVHRREHIRSAATRAWDVVRHYGARLPVQPIHGDITDDNIVGPRDEMGRVVPQAIIDWGDLATGWRVAELAVTVSSILHHQGGRALDVMPAIAAFDAIAQLTDAEIIVLWPLVILRGAVLVVSGAHQVALEPENDYARERMEHEWNIFATADSLNMALAHAAIRAATGRMDEPPPKPERVLVPKLDSEAIRLDASSPHLHCGAWAEKGIEERLAAAVTARGKSAVFAYGEHRLTLSPPAGSNRPNNTALTTELFLPKTTQLVVPFPCYVDTRNSTTRNSSLILAGTFGEIQIDGDIESMSAFGSAVAGEELCTVTANSRLTIQWRRPGISYAPEFTDADALPAWRRLTVDPAVLLGIEPAHWIADTARERERRTAAMPTAAERYYDDHAPQIERGWRDLLIDTNGRAYVDMVNNVASVGHAHPVLANAVNQQMLTLNTNSRFLYSVLAEYIERLVALAPDPTLSVVMLVNSGSEAVDLAMHLAKVHTGRKDVVVLREGYHGWTMATDAVSTSAFDNPAASGSRPAWVHVADAVNTYRGPHRRSDAADAYAADVVTLLDDLDSKGTPAGAFLCEPVFGNGGGIVYPAGYLQKVYAAVRERGGVCIADEVQVGLGRLGHYTWGVEQQGVVPDIMAVAKALGGGYPLGCVYTTPAIAASLEGEGMFFSSAGGSTASAAAGLAVLDIIRDEGLQQHAAAVGDHLASRLEALRERHLLVGAIHGMGLYQGVELVLDRDTRAPAVNETAWICDRMLDHGVIVQATSERRNVLKVKPPLTLTTEHADVFVDALEKVLYEVEARFK</sequence>
<feature type="domain" description="Rhodanese" evidence="3">
    <location>
        <begin position="633"/>
        <end position="697"/>
    </location>
</feature>